<dbReference type="EMBL" id="CH476626">
    <property type="protein sequence ID" value="EDO02466.1"/>
    <property type="molecule type" value="Genomic_DNA"/>
</dbReference>
<evidence type="ECO:0000256" key="1">
    <source>
        <dbReference type="SAM" id="MobiDB-lite"/>
    </source>
</evidence>
<dbReference type="InParanoid" id="A7EI00"/>
<dbReference type="AlphaFoldDB" id="A7EI00"/>
<dbReference type="HOGENOM" id="CLU_2997840_0_0_1"/>
<feature type="compositionally biased region" description="Polar residues" evidence="1">
    <location>
        <begin position="45"/>
        <end position="57"/>
    </location>
</feature>
<evidence type="ECO:0000313" key="3">
    <source>
        <dbReference type="Proteomes" id="UP000001312"/>
    </source>
</evidence>
<feature type="region of interest" description="Disordered" evidence="1">
    <location>
        <begin position="34"/>
        <end position="57"/>
    </location>
</feature>
<keyword evidence="3" id="KW-1185">Reference proteome</keyword>
<reference evidence="3" key="1">
    <citation type="journal article" date="2011" name="PLoS Genet.">
        <title>Genomic analysis of the necrotrophic fungal pathogens Sclerotinia sclerotiorum and Botrytis cinerea.</title>
        <authorList>
            <person name="Amselem J."/>
            <person name="Cuomo C.A."/>
            <person name="van Kan J.A."/>
            <person name="Viaud M."/>
            <person name="Benito E.P."/>
            <person name="Couloux A."/>
            <person name="Coutinho P.M."/>
            <person name="de Vries R.P."/>
            <person name="Dyer P.S."/>
            <person name="Fillinger S."/>
            <person name="Fournier E."/>
            <person name="Gout L."/>
            <person name="Hahn M."/>
            <person name="Kohn L."/>
            <person name="Lapalu N."/>
            <person name="Plummer K.M."/>
            <person name="Pradier J.M."/>
            <person name="Quevillon E."/>
            <person name="Sharon A."/>
            <person name="Simon A."/>
            <person name="ten Have A."/>
            <person name="Tudzynski B."/>
            <person name="Tudzynski P."/>
            <person name="Wincker P."/>
            <person name="Andrew M."/>
            <person name="Anthouard V."/>
            <person name="Beever R.E."/>
            <person name="Beffa R."/>
            <person name="Benoit I."/>
            <person name="Bouzid O."/>
            <person name="Brault B."/>
            <person name="Chen Z."/>
            <person name="Choquer M."/>
            <person name="Collemare J."/>
            <person name="Cotton P."/>
            <person name="Danchin E.G."/>
            <person name="Da Silva C."/>
            <person name="Gautier A."/>
            <person name="Giraud C."/>
            <person name="Giraud T."/>
            <person name="Gonzalez C."/>
            <person name="Grossetete S."/>
            <person name="Guldener U."/>
            <person name="Henrissat B."/>
            <person name="Howlett B.J."/>
            <person name="Kodira C."/>
            <person name="Kretschmer M."/>
            <person name="Lappartient A."/>
            <person name="Leroch M."/>
            <person name="Levis C."/>
            <person name="Mauceli E."/>
            <person name="Neuveglise C."/>
            <person name="Oeser B."/>
            <person name="Pearson M."/>
            <person name="Poulain J."/>
            <person name="Poussereau N."/>
            <person name="Quesneville H."/>
            <person name="Rascle C."/>
            <person name="Schumacher J."/>
            <person name="Segurens B."/>
            <person name="Sexton A."/>
            <person name="Silva E."/>
            <person name="Sirven C."/>
            <person name="Soanes D.M."/>
            <person name="Talbot N.J."/>
            <person name="Templeton M."/>
            <person name="Yandava C."/>
            <person name="Yarden O."/>
            <person name="Zeng Q."/>
            <person name="Rollins J.A."/>
            <person name="Lebrun M.H."/>
            <person name="Dickman M."/>
        </authorList>
    </citation>
    <scope>NUCLEOTIDE SEQUENCE [LARGE SCALE GENOMIC DNA]</scope>
    <source>
        <strain evidence="3">ATCC 18683 / 1980 / Ss-1</strain>
    </source>
</reference>
<dbReference type="Proteomes" id="UP000001312">
    <property type="component" value="Unassembled WGS sequence"/>
</dbReference>
<accession>A7EI00</accession>
<sequence length="57" mass="6201">MDGSRPCRERAVFGTYQPCGDVHNDDDYHKMGSLTGTSGVGVPSQHGSQLNFEWGNT</sequence>
<organism evidence="2 3">
    <name type="scientific">Sclerotinia sclerotiorum (strain ATCC 18683 / 1980 / Ss-1)</name>
    <name type="common">White mold</name>
    <name type="synonym">Whetzelinia sclerotiorum</name>
    <dbReference type="NCBI Taxonomy" id="665079"/>
    <lineage>
        <taxon>Eukaryota</taxon>
        <taxon>Fungi</taxon>
        <taxon>Dikarya</taxon>
        <taxon>Ascomycota</taxon>
        <taxon>Pezizomycotina</taxon>
        <taxon>Leotiomycetes</taxon>
        <taxon>Helotiales</taxon>
        <taxon>Sclerotiniaceae</taxon>
        <taxon>Sclerotinia</taxon>
    </lineage>
</organism>
<gene>
    <name evidence="2" type="ORF">SS1G_04942</name>
</gene>
<dbReference type="RefSeq" id="XP_001593515.1">
    <property type="nucleotide sequence ID" value="XM_001593465.1"/>
</dbReference>
<name>A7EI00_SCLS1</name>
<dbReference type="KEGG" id="ssl:SS1G_04942"/>
<evidence type="ECO:0000313" key="2">
    <source>
        <dbReference type="EMBL" id="EDO02466.1"/>
    </source>
</evidence>
<dbReference type="GeneID" id="5490201"/>
<proteinExistence type="predicted"/>
<protein>
    <submittedName>
        <fullName evidence="2">Uncharacterized protein</fullName>
    </submittedName>
</protein>